<gene>
    <name evidence="1" type="ORF">SSEM1_gp24</name>
</gene>
<organism evidence="1 2">
    <name type="scientific">Pantoea phage vB_PagM_SSEM1</name>
    <dbReference type="NCBI Taxonomy" id="2721760"/>
    <lineage>
        <taxon>Viruses</taxon>
        <taxon>Duplodnaviria</taxon>
        <taxon>Heunggongvirae</taxon>
        <taxon>Uroviricota</taxon>
        <taxon>Caudoviricetes</taxon>
        <taxon>Chaseviridae</taxon>
        <taxon>Cleopatravirinae</taxon>
        <taxon>Loessnervirus</taxon>
        <taxon>Loessnervirus SSEM1</taxon>
    </lineage>
</organism>
<sequence length="117" mass="14376">MYVYYEHFVFGSSSKNYRGRAFYTHQITVYENQSPEQYEALRDKFRGHKVSYSKFARRVYVRVLARRAKWNKMQPEHPWFKRSGQPHWAEVRNYLLNIHFRIDYDEDGNKIFSNILD</sequence>
<keyword evidence="2" id="KW-1185">Reference proteome</keyword>
<evidence type="ECO:0000313" key="1">
    <source>
        <dbReference type="EMBL" id="QIS79337.1"/>
    </source>
</evidence>
<reference evidence="1 2" key="1">
    <citation type="submission" date="2020-03" db="EMBL/GenBank/DDBJ databases">
        <title>Complete genome sequence of Pantoea agglomerans bacteriophage vB_PagM_SSEM1.</title>
        <authorList>
            <person name="Truncaite L."/>
            <person name="Alijosius L."/>
            <person name="Petrauskaite E."/>
            <person name="Simoliunas E."/>
        </authorList>
    </citation>
    <scope>NUCLEOTIDE SEQUENCE [LARGE SCALE GENOMIC DNA]</scope>
</reference>
<name>A0A6H0D8U7_9CAUD</name>
<evidence type="ECO:0000313" key="2">
    <source>
        <dbReference type="Proteomes" id="UP000502959"/>
    </source>
</evidence>
<protein>
    <submittedName>
        <fullName evidence="1">Uncharacterized protein</fullName>
    </submittedName>
</protein>
<dbReference type="Proteomes" id="UP000502959">
    <property type="component" value="Segment"/>
</dbReference>
<proteinExistence type="predicted"/>
<dbReference type="EMBL" id="MT230534">
    <property type="protein sequence ID" value="QIS79337.1"/>
    <property type="molecule type" value="Genomic_DNA"/>
</dbReference>
<accession>A0A6H0D8U7</accession>